<dbReference type="STRING" id="1423783.FC50_GL002023"/>
<evidence type="ECO:0000256" key="1">
    <source>
        <dbReference type="ARBA" id="ARBA00006479"/>
    </source>
</evidence>
<dbReference type="Pfam" id="PF00480">
    <property type="entry name" value="ROK"/>
    <property type="match status" value="1"/>
</dbReference>
<accession>A0A0R1U0J8</accession>
<dbReference type="EMBL" id="AZFJ01000059">
    <property type="protein sequence ID" value="KRL84707.1"/>
    <property type="molecule type" value="Genomic_DNA"/>
</dbReference>
<keyword evidence="2" id="KW-0418">Kinase</keyword>
<dbReference type="SUPFAM" id="SSF53067">
    <property type="entry name" value="Actin-like ATPase domain"/>
    <property type="match status" value="1"/>
</dbReference>
<dbReference type="OrthoDB" id="9795247at2"/>
<dbReference type="Proteomes" id="UP000051922">
    <property type="component" value="Unassembled WGS sequence"/>
</dbReference>
<reference evidence="2 3" key="1">
    <citation type="journal article" date="2015" name="Genome Announc.">
        <title>Expanding the biotechnology potential of lactobacilli through comparative genomics of 213 strains and associated genera.</title>
        <authorList>
            <person name="Sun Z."/>
            <person name="Harris H.M."/>
            <person name="McCann A."/>
            <person name="Guo C."/>
            <person name="Argimon S."/>
            <person name="Zhang W."/>
            <person name="Yang X."/>
            <person name="Jeffery I.B."/>
            <person name="Cooney J.C."/>
            <person name="Kagawa T.F."/>
            <person name="Liu W."/>
            <person name="Song Y."/>
            <person name="Salvetti E."/>
            <person name="Wrobel A."/>
            <person name="Rasinkangas P."/>
            <person name="Parkhill J."/>
            <person name="Rea M.C."/>
            <person name="O'Sullivan O."/>
            <person name="Ritari J."/>
            <person name="Douillard F.P."/>
            <person name="Paul Ross R."/>
            <person name="Yang R."/>
            <person name="Briner A.E."/>
            <person name="Felis G.E."/>
            <person name="de Vos W.M."/>
            <person name="Barrangou R."/>
            <person name="Klaenhammer T.R."/>
            <person name="Caufield P.W."/>
            <person name="Cui Y."/>
            <person name="Zhang H."/>
            <person name="O'Toole P.W."/>
        </authorList>
    </citation>
    <scope>NUCLEOTIDE SEQUENCE [LARGE SCALE GENOMIC DNA]</scope>
    <source>
        <strain evidence="2 3">DSM 15945</strain>
    </source>
</reference>
<dbReference type="PATRIC" id="fig|1423783.4.peg.2073"/>
<protein>
    <submittedName>
        <fullName evidence="2">Sugar kinase and transcription regulator</fullName>
    </submittedName>
</protein>
<keyword evidence="2" id="KW-0808">Transferase</keyword>
<sequence length="312" mass="33935">MADIYLAIDVGGTNIKYGLIDRAGNLMEKHTTPTPRKSFDDFIETVNQIIDRYASRLKGVAFSVPGTVVHPQELVIGGGMVPFLDQKELPQYVHVPDGVPLAVENDGKSAALAEMWLGNLHGVVNGAAIVLGTAIGGGLIINRHLYTGSHFQAGEFSFMSDSHDFSEQSLLGFHAGSAVGMVERVSAALGLPTRNDGRAVFEQINGGNPDALRIFRDFCREVALLIVNVQSVVDMERFVIGGGISAQLIVITEINAAYQQARREMPLLDRTLVQPEILAGKFQNDANMYGALYNLLMKVNGEDEETQWGVHR</sequence>
<dbReference type="RefSeq" id="WP_054650991.1">
    <property type="nucleotide sequence ID" value="NZ_AZFJ01000059.1"/>
</dbReference>
<dbReference type="Gene3D" id="3.30.420.40">
    <property type="match status" value="2"/>
</dbReference>
<dbReference type="AlphaFoldDB" id="A0A0R1U0J8"/>
<dbReference type="PANTHER" id="PTHR18964:SF170">
    <property type="entry name" value="SUGAR KINASE"/>
    <property type="match status" value="1"/>
</dbReference>
<proteinExistence type="inferred from homology"/>
<keyword evidence="3" id="KW-1185">Reference proteome</keyword>
<evidence type="ECO:0000313" key="3">
    <source>
        <dbReference type="Proteomes" id="UP000051922"/>
    </source>
</evidence>
<dbReference type="InterPro" id="IPR000600">
    <property type="entry name" value="ROK"/>
</dbReference>
<comment type="similarity">
    <text evidence="1">Belongs to the ROK (NagC/XylR) family.</text>
</comment>
<dbReference type="GO" id="GO:0016301">
    <property type="term" value="F:kinase activity"/>
    <property type="evidence" value="ECO:0007669"/>
    <property type="project" value="UniProtKB-KW"/>
</dbReference>
<dbReference type="InterPro" id="IPR043129">
    <property type="entry name" value="ATPase_NBD"/>
</dbReference>
<comment type="caution">
    <text evidence="2">The sequence shown here is derived from an EMBL/GenBank/DDBJ whole genome shotgun (WGS) entry which is preliminary data.</text>
</comment>
<dbReference type="CDD" id="cd24152">
    <property type="entry name" value="ASKHA_NBD_ROK-like"/>
    <property type="match status" value="1"/>
</dbReference>
<name>A0A0R1U0J8_9LACO</name>
<gene>
    <name evidence="2" type="ORF">FC50_GL002023</name>
</gene>
<dbReference type="PANTHER" id="PTHR18964">
    <property type="entry name" value="ROK (REPRESSOR, ORF, KINASE) FAMILY"/>
    <property type="match status" value="1"/>
</dbReference>
<evidence type="ECO:0000313" key="2">
    <source>
        <dbReference type="EMBL" id="KRL84707.1"/>
    </source>
</evidence>
<organism evidence="2 3">
    <name type="scientific">Lacticaseibacillus pantheris DSM 15945 = JCM 12539 = NBRC 106106</name>
    <dbReference type="NCBI Taxonomy" id="1423783"/>
    <lineage>
        <taxon>Bacteria</taxon>
        <taxon>Bacillati</taxon>
        <taxon>Bacillota</taxon>
        <taxon>Bacilli</taxon>
        <taxon>Lactobacillales</taxon>
        <taxon>Lactobacillaceae</taxon>
        <taxon>Lacticaseibacillus</taxon>
    </lineage>
</organism>